<gene>
    <name evidence="2" type="ORF">K432DRAFT_298294</name>
</gene>
<dbReference type="Gene3D" id="6.10.140.1230">
    <property type="match status" value="1"/>
</dbReference>
<dbReference type="OrthoDB" id="10250120at2759"/>
<evidence type="ECO:0008006" key="4">
    <source>
        <dbReference type="Google" id="ProtNLM"/>
    </source>
</evidence>
<dbReference type="GO" id="GO:0032511">
    <property type="term" value="P:late endosome to vacuole transport via multivesicular body sorting pathway"/>
    <property type="evidence" value="ECO:0007669"/>
    <property type="project" value="TreeGrafter"/>
</dbReference>
<dbReference type="GO" id="GO:0000815">
    <property type="term" value="C:ESCRT III complex"/>
    <property type="evidence" value="ECO:0007669"/>
    <property type="project" value="TreeGrafter"/>
</dbReference>
<dbReference type="EMBL" id="KV744972">
    <property type="protein sequence ID" value="OCK80152.1"/>
    <property type="molecule type" value="Genomic_DNA"/>
</dbReference>
<name>A0A8E2E9Z0_9PEZI</name>
<dbReference type="Proteomes" id="UP000250266">
    <property type="component" value="Unassembled WGS sequence"/>
</dbReference>
<dbReference type="GO" id="GO:0005771">
    <property type="term" value="C:multivesicular body"/>
    <property type="evidence" value="ECO:0007669"/>
    <property type="project" value="TreeGrafter"/>
</dbReference>
<sequence length="493" mass="54833">MSELLAFILDHEEAFRSRGRLASLYSDFRLQLNTNPDGYNANVSAWKKALADATRAGVIPARGEENDLLSIRTGEELSRALASKEWGRPMALGAVIHDAVKKKEMVPLKDFLTSQTSIYSRSWTISPWQIISWGLRQLGVLDEPGSRDNLAVGNFVVMANVEAAASSVLQQMTSRKSNVDLIFSRNTFADEFRHTLNPTHALTETDLAILLTHLSRDMQAIVYDSKTIKFKSSNESLPSPITSQDATIANLRDLISSLNAQLSLLTAKITNLDSSVRAAVACKSMATAKTALRSKKLAEATMARRTATLTQLEEVFNKIEQAVGQVETVKVMEASASVLKSLHNEVGGAEGIEGVVDALREQMDQVDEVSGVLNEARQGGAVVDEMEVEEEFEALEKAQREKEEKEEAEKARVRLAEIDRFEKERREKRRQEEEQREQELEKQRTIKQSQPVEEQTIEHASQELRSMSLEDSPAVDSKEQQKPEGANKPLPAS</sequence>
<keyword evidence="3" id="KW-1185">Reference proteome</keyword>
<dbReference type="Pfam" id="PF03357">
    <property type="entry name" value="Snf7"/>
    <property type="match status" value="1"/>
</dbReference>
<evidence type="ECO:0000313" key="2">
    <source>
        <dbReference type="EMBL" id="OCK80152.1"/>
    </source>
</evidence>
<organism evidence="2 3">
    <name type="scientific">Lepidopterella palustris CBS 459.81</name>
    <dbReference type="NCBI Taxonomy" id="1314670"/>
    <lineage>
        <taxon>Eukaryota</taxon>
        <taxon>Fungi</taxon>
        <taxon>Dikarya</taxon>
        <taxon>Ascomycota</taxon>
        <taxon>Pezizomycotina</taxon>
        <taxon>Dothideomycetes</taxon>
        <taxon>Pleosporomycetidae</taxon>
        <taxon>Mytilinidiales</taxon>
        <taxon>Argynnaceae</taxon>
        <taxon>Lepidopterella</taxon>
    </lineage>
</organism>
<dbReference type="GO" id="GO:0009898">
    <property type="term" value="C:cytoplasmic side of plasma membrane"/>
    <property type="evidence" value="ECO:0007669"/>
    <property type="project" value="TreeGrafter"/>
</dbReference>
<dbReference type="InterPro" id="IPR005024">
    <property type="entry name" value="Snf7_fam"/>
</dbReference>
<feature type="compositionally biased region" description="Basic and acidic residues" evidence="1">
    <location>
        <begin position="421"/>
        <end position="444"/>
    </location>
</feature>
<proteinExistence type="predicted"/>
<reference evidence="2 3" key="1">
    <citation type="journal article" date="2016" name="Nat. Commun.">
        <title>Ectomycorrhizal ecology is imprinted in the genome of the dominant symbiotic fungus Cenococcum geophilum.</title>
        <authorList>
            <consortium name="DOE Joint Genome Institute"/>
            <person name="Peter M."/>
            <person name="Kohler A."/>
            <person name="Ohm R.A."/>
            <person name="Kuo A."/>
            <person name="Krutzmann J."/>
            <person name="Morin E."/>
            <person name="Arend M."/>
            <person name="Barry K.W."/>
            <person name="Binder M."/>
            <person name="Choi C."/>
            <person name="Clum A."/>
            <person name="Copeland A."/>
            <person name="Grisel N."/>
            <person name="Haridas S."/>
            <person name="Kipfer T."/>
            <person name="LaButti K."/>
            <person name="Lindquist E."/>
            <person name="Lipzen A."/>
            <person name="Maire R."/>
            <person name="Meier B."/>
            <person name="Mihaltcheva S."/>
            <person name="Molinier V."/>
            <person name="Murat C."/>
            <person name="Poggeler S."/>
            <person name="Quandt C.A."/>
            <person name="Sperisen C."/>
            <person name="Tritt A."/>
            <person name="Tisserant E."/>
            <person name="Crous P.W."/>
            <person name="Henrissat B."/>
            <person name="Nehls U."/>
            <person name="Egli S."/>
            <person name="Spatafora J.W."/>
            <person name="Grigoriev I.V."/>
            <person name="Martin F.M."/>
        </authorList>
    </citation>
    <scope>NUCLEOTIDE SEQUENCE [LARGE SCALE GENOMIC DNA]</scope>
    <source>
        <strain evidence="2 3">CBS 459.81</strain>
    </source>
</reference>
<dbReference type="GO" id="GO:0006900">
    <property type="term" value="P:vesicle budding from membrane"/>
    <property type="evidence" value="ECO:0007669"/>
    <property type="project" value="TreeGrafter"/>
</dbReference>
<feature type="region of interest" description="Disordered" evidence="1">
    <location>
        <begin position="421"/>
        <end position="493"/>
    </location>
</feature>
<accession>A0A8E2E9Z0</accession>
<dbReference type="PANTHER" id="PTHR22761">
    <property type="entry name" value="CHARGED MULTIVESICULAR BODY PROTEIN"/>
    <property type="match status" value="1"/>
</dbReference>
<dbReference type="PANTHER" id="PTHR22761:SF18">
    <property type="entry name" value="SORTING PROTEIN SNF7 FAMILY PROTEIN, PUTATIVE (AFU_ORTHOLOGUE AFUA_2G16692)-RELATED"/>
    <property type="match status" value="1"/>
</dbReference>
<protein>
    <recommendedName>
        <fullName evidence="4">Snf7-domain-containing protein</fullName>
    </recommendedName>
</protein>
<evidence type="ECO:0000256" key="1">
    <source>
        <dbReference type="SAM" id="MobiDB-lite"/>
    </source>
</evidence>
<dbReference type="AlphaFoldDB" id="A0A8E2E9Z0"/>
<evidence type="ECO:0000313" key="3">
    <source>
        <dbReference type="Proteomes" id="UP000250266"/>
    </source>
</evidence>